<organism evidence="3 4">
    <name type="scientific">Azospirillum rugosum</name>
    <dbReference type="NCBI Taxonomy" id="416170"/>
    <lineage>
        <taxon>Bacteria</taxon>
        <taxon>Pseudomonadati</taxon>
        <taxon>Pseudomonadota</taxon>
        <taxon>Alphaproteobacteria</taxon>
        <taxon>Rhodospirillales</taxon>
        <taxon>Azospirillaceae</taxon>
        <taxon>Azospirillum</taxon>
    </lineage>
</organism>
<dbReference type="PANTHER" id="PTHR46112">
    <property type="entry name" value="AMINOPEPTIDASE"/>
    <property type="match status" value="1"/>
</dbReference>
<dbReference type="Gene3D" id="3.40.350.10">
    <property type="entry name" value="Creatinase/prolidase N-terminal domain"/>
    <property type="match status" value="1"/>
</dbReference>
<proteinExistence type="predicted"/>
<protein>
    <submittedName>
        <fullName evidence="3">Xaa-Pro dipeptidase</fullName>
        <ecNumber evidence="3">3.4.13.9</ecNumber>
    </submittedName>
</protein>
<evidence type="ECO:0000313" key="3">
    <source>
        <dbReference type="EMBL" id="MBP2296176.1"/>
    </source>
</evidence>
<keyword evidence="3" id="KW-0378">Hydrolase</keyword>
<dbReference type="GO" id="GO:0102009">
    <property type="term" value="F:proline dipeptidase activity"/>
    <property type="evidence" value="ECO:0007669"/>
    <property type="project" value="UniProtKB-EC"/>
</dbReference>
<dbReference type="InterPro" id="IPR036005">
    <property type="entry name" value="Creatinase/aminopeptidase-like"/>
</dbReference>
<evidence type="ECO:0000259" key="2">
    <source>
        <dbReference type="Pfam" id="PF01321"/>
    </source>
</evidence>
<keyword evidence="3" id="KW-0224">Dipeptidase</keyword>
<dbReference type="SUPFAM" id="SSF53092">
    <property type="entry name" value="Creatinase/prolidase N-terminal domain"/>
    <property type="match status" value="1"/>
</dbReference>
<dbReference type="SUPFAM" id="SSF55920">
    <property type="entry name" value="Creatinase/aminopeptidase"/>
    <property type="match status" value="1"/>
</dbReference>
<feature type="domain" description="Creatinase N-terminal" evidence="2">
    <location>
        <begin position="21"/>
        <end position="155"/>
    </location>
</feature>
<dbReference type="Pfam" id="PF01321">
    <property type="entry name" value="Creatinase_N"/>
    <property type="match status" value="1"/>
</dbReference>
<name>A0ABS4SUE5_9PROT</name>
<dbReference type="EC" id="3.4.13.9" evidence="3"/>
<feature type="domain" description="Peptidase M24" evidence="1">
    <location>
        <begin position="164"/>
        <end position="367"/>
    </location>
</feature>
<reference evidence="3 4" key="1">
    <citation type="submission" date="2021-03" db="EMBL/GenBank/DDBJ databases">
        <title>Genomic Encyclopedia of Type Strains, Phase III (KMG-III): the genomes of soil and plant-associated and newly described type strains.</title>
        <authorList>
            <person name="Whitman W."/>
        </authorList>
    </citation>
    <scope>NUCLEOTIDE SEQUENCE [LARGE SCALE GENOMIC DNA]</scope>
    <source>
        <strain evidence="3 4">IMMIB AFH-6</strain>
    </source>
</reference>
<dbReference type="Gene3D" id="3.90.230.10">
    <property type="entry name" value="Creatinase/methionine aminopeptidase superfamily"/>
    <property type="match status" value="1"/>
</dbReference>
<evidence type="ECO:0000259" key="1">
    <source>
        <dbReference type="Pfam" id="PF00557"/>
    </source>
</evidence>
<keyword evidence="3" id="KW-0645">Protease</keyword>
<keyword evidence="4" id="KW-1185">Reference proteome</keyword>
<dbReference type="InterPro" id="IPR000587">
    <property type="entry name" value="Creatinase_N"/>
</dbReference>
<dbReference type="InterPro" id="IPR029149">
    <property type="entry name" value="Creatin/AminoP/Spt16_N"/>
</dbReference>
<evidence type="ECO:0000313" key="4">
    <source>
        <dbReference type="Proteomes" id="UP000781958"/>
    </source>
</evidence>
<comment type="caution">
    <text evidence="3">The sequence shown here is derived from an EMBL/GenBank/DDBJ whole genome shotgun (WGS) entry which is preliminary data.</text>
</comment>
<accession>A0ABS4SUE5</accession>
<dbReference type="Pfam" id="PF00557">
    <property type="entry name" value="Peptidase_M24"/>
    <property type="match status" value="1"/>
</dbReference>
<sequence length="383" mass="41609">MPRANAEPTSLLFTTAEYESRLTAVRAQMQARGVDVLLVDQTEFLSYLTGFGPSETMHRACLVPLDAEPVMVLRAIDVAPFQEHTWLTRHVAFADWEDPVAVLADTLRRNGWAGARLGLDEDSYCMTVRRFRALQAALPDARFVDFSGVLDVLRARKSVTEIAYIRKAASIADLAMAEAIAVAGVGKSERDAAAAASHAFVRLGADTGRAGPITAGTGLGFLHGHLHSRAMSAGEILHLELIPTVNGYGARLMRPAAIGAPTDEQRHTAETLIRIQDAQFAAMRPGTRAREVDAIAREGILGAGLRDSYVNVTGYTLGHYPPSTPRTSDFTRVFLPTSDWVLETGMTFHMYVSAWGIAFSETILVTDHGAERLTQTARCLFVA</sequence>
<dbReference type="CDD" id="cd01066">
    <property type="entry name" value="APP_MetAP"/>
    <property type="match status" value="1"/>
</dbReference>
<dbReference type="EMBL" id="JAGINP010000028">
    <property type="protein sequence ID" value="MBP2296176.1"/>
    <property type="molecule type" value="Genomic_DNA"/>
</dbReference>
<dbReference type="PANTHER" id="PTHR46112:SF3">
    <property type="entry name" value="AMINOPEPTIDASE YPDF"/>
    <property type="match status" value="1"/>
</dbReference>
<dbReference type="Proteomes" id="UP000781958">
    <property type="component" value="Unassembled WGS sequence"/>
</dbReference>
<dbReference type="InterPro" id="IPR050659">
    <property type="entry name" value="Peptidase_M24B"/>
</dbReference>
<dbReference type="RefSeq" id="WP_209770993.1">
    <property type="nucleotide sequence ID" value="NZ_JAGINP010000028.1"/>
</dbReference>
<dbReference type="InterPro" id="IPR000994">
    <property type="entry name" value="Pept_M24"/>
</dbReference>
<gene>
    <name evidence="3" type="ORF">J2851_005991</name>
</gene>